<accession>A0ABR3KX83</accession>
<evidence type="ECO:0000256" key="3">
    <source>
        <dbReference type="ARBA" id="ARBA00008919"/>
    </source>
</evidence>
<keyword evidence="6 7" id="KW-0333">Golgi apparatus</keyword>
<evidence type="ECO:0000259" key="8">
    <source>
        <dbReference type="Pfam" id="PF00852"/>
    </source>
</evidence>
<keyword evidence="4 7" id="KW-0328">Glycosyltransferase</keyword>
<comment type="caution">
    <text evidence="9">The sequence shown here is derived from an EMBL/GenBank/DDBJ whole genome shotgun (WGS) entry which is preliminary data.</text>
</comment>
<gene>
    <name evidence="9" type="ORF">TSPI_09965</name>
</gene>
<feature type="transmembrane region" description="Helical" evidence="7">
    <location>
        <begin position="12"/>
        <end position="34"/>
    </location>
</feature>
<dbReference type="SUPFAM" id="SSF53756">
    <property type="entry name" value="UDP-Glycosyltransferase/glycogen phosphorylase"/>
    <property type="match status" value="1"/>
</dbReference>
<dbReference type="Pfam" id="PF00852">
    <property type="entry name" value="Glyco_transf_10"/>
    <property type="match status" value="1"/>
</dbReference>
<evidence type="ECO:0000256" key="2">
    <source>
        <dbReference type="ARBA" id="ARBA00004922"/>
    </source>
</evidence>
<organism evidence="9 10">
    <name type="scientific">Trichinella spiralis</name>
    <name type="common">Trichina worm</name>
    <dbReference type="NCBI Taxonomy" id="6334"/>
    <lineage>
        <taxon>Eukaryota</taxon>
        <taxon>Metazoa</taxon>
        <taxon>Ecdysozoa</taxon>
        <taxon>Nematoda</taxon>
        <taxon>Enoplea</taxon>
        <taxon>Dorylaimia</taxon>
        <taxon>Trichinellida</taxon>
        <taxon>Trichinellidae</taxon>
        <taxon>Trichinella</taxon>
    </lineage>
</organism>
<reference evidence="9 10" key="1">
    <citation type="submission" date="2024-07" db="EMBL/GenBank/DDBJ databases">
        <title>Enhanced genomic and transcriptomic resources for Trichinella pseudospiralis and T. spiralis underpin the discovery of pronounced molecular differences between stages and species.</title>
        <authorList>
            <person name="Pasi K.K."/>
            <person name="La Rosa G."/>
            <person name="Gomez-Morales M.A."/>
            <person name="Tosini F."/>
            <person name="Sumanam S."/>
            <person name="Young N.D."/>
            <person name="Chang B.C."/>
            <person name="Robin G.B."/>
        </authorList>
    </citation>
    <scope>NUCLEOTIDE SEQUENCE [LARGE SCALE GENOMIC DNA]</scope>
    <source>
        <strain evidence="9">ISS534</strain>
    </source>
</reference>
<name>A0ABR3KX83_TRISP</name>
<evidence type="ECO:0000313" key="10">
    <source>
        <dbReference type="Proteomes" id="UP001558632"/>
    </source>
</evidence>
<dbReference type="Proteomes" id="UP001558632">
    <property type="component" value="Unassembled WGS sequence"/>
</dbReference>
<dbReference type="Gene3D" id="3.40.50.11660">
    <property type="entry name" value="Glycosyl transferase family 10, C-terminal domain"/>
    <property type="match status" value="1"/>
</dbReference>
<evidence type="ECO:0000256" key="7">
    <source>
        <dbReference type="RuleBase" id="RU003832"/>
    </source>
</evidence>
<comment type="subcellular location">
    <subcellularLocation>
        <location evidence="1">Golgi apparatus membrane</location>
        <topology evidence="1">Single-pass type II membrane protein</topology>
    </subcellularLocation>
    <subcellularLocation>
        <location evidence="7">Golgi apparatus</location>
        <location evidence="7">Golgi stack membrane</location>
        <topology evidence="7">Single-pass type II membrane protein</topology>
    </subcellularLocation>
</comment>
<dbReference type="InterPro" id="IPR001503">
    <property type="entry name" value="Glyco_trans_10"/>
</dbReference>
<sequence length="364" mass="41213">MDYNYYCCYGRLHVPLKIFTLAILLLATVIFVTIRDGGEFAGESKLNFDDGSRPVVAGKIVVSITTVSLRTTSDCCRREAPPQLFAPTLGVGNFFDHSVTYMPISWFHCPYGMVVKKKKKKSESSGEESSTRREQQPNNRTRLAFWIASKCSTHSGREWLVERLARYIPIDTYGACGTLPLTREAFDHDQQRSLAKLYKFRIVFENTVCRHYMTERFFEALIDGSVPVVLRRADYEPIAPEHSFIAVDDFHSAQQLADYLNFCIPIHANTKNTTNGLGRPGSNWSLLACAICVWPSKKKKRRRTEEQVDVISTTTTTTFTSGGTMKTTVNTISHHVLFELLSRTKFTVIKTRTSTFSLFVPVGQ</sequence>
<evidence type="ECO:0000313" key="9">
    <source>
        <dbReference type="EMBL" id="KAL1245092.1"/>
    </source>
</evidence>
<evidence type="ECO:0000256" key="5">
    <source>
        <dbReference type="ARBA" id="ARBA00022679"/>
    </source>
</evidence>
<protein>
    <recommendedName>
        <fullName evidence="7">Fucosyltransferase</fullName>
        <ecNumber evidence="7">2.4.1.-</ecNumber>
    </recommendedName>
</protein>
<dbReference type="PANTHER" id="PTHR48438:SF1">
    <property type="entry name" value="ALPHA-(1,3)-FUCOSYLTRANSFERASE C-RELATED"/>
    <property type="match status" value="1"/>
</dbReference>
<keyword evidence="7" id="KW-0812">Transmembrane</keyword>
<dbReference type="EMBL" id="JBEUSY010000118">
    <property type="protein sequence ID" value="KAL1245092.1"/>
    <property type="molecule type" value="Genomic_DNA"/>
</dbReference>
<evidence type="ECO:0000256" key="4">
    <source>
        <dbReference type="ARBA" id="ARBA00022676"/>
    </source>
</evidence>
<feature type="domain" description="Fucosyltransferase C-terminal" evidence="8">
    <location>
        <begin position="139"/>
        <end position="262"/>
    </location>
</feature>
<keyword evidence="5 7" id="KW-0808">Transferase</keyword>
<evidence type="ECO:0000256" key="1">
    <source>
        <dbReference type="ARBA" id="ARBA00004323"/>
    </source>
</evidence>
<dbReference type="PANTHER" id="PTHR48438">
    <property type="entry name" value="ALPHA-(1,3)-FUCOSYLTRANSFERASE C-RELATED"/>
    <property type="match status" value="1"/>
</dbReference>
<dbReference type="EC" id="2.4.1.-" evidence="7"/>
<dbReference type="InterPro" id="IPR055270">
    <property type="entry name" value="Glyco_tran_10_C"/>
</dbReference>
<comment type="similarity">
    <text evidence="3 7">Belongs to the glycosyltransferase 10 family.</text>
</comment>
<proteinExistence type="inferred from homology"/>
<comment type="pathway">
    <text evidence="2">Protein modification; protein glycosylation.</text>
</comment>
<keyword evidence="10" id="KW-1185">Reference proteome</keyword>
<evidence type="ECO:0000256" key="6">
    <source>
        <dbReference type="ARBA" id="ARBA00023034"/>
    </source>
</evidence>
<keyword evidence="7" id="KW-0472">Membrane</keyword>
<keyword evidence="7" id="KW-1133">Transmembrane helix</keyword>
<dbReference type="GO" id="GO:0016757">
    <property type="term" value="F:glycosyltransferase activity"/>
    <property type="evidence" value="ECO:0007669"/>
    <property type="project" value="UniProtKB-KW"/>
</dbReference>
<dbReference type="InterPro" id="IPR038577">
    <property type="entry name" value="GT10-like_C_sf"/>
</dbReference>